<comment type="caution">
    <text evidence="2">The sequence shown here is derived from an EMBL/GenBank/DDBJ whole genome shotgun (WGS) entry which is preliminary data.</text>
</comment>
<evidence type="ECO:0000313" key="3">
    <source>
        <dbReference type="Proteomes" id="UP001222770"/>
    </source>
</evidence>
<accession>A0ABT6CGN4</accession>
<name>A0ABT6CGN4_9SPHN</name>
<proteinExistence type="predicted"/>
<organism evidence="2 3">
    <name type="scientific">Novosphingobium cyanobacteriorum</name>
    <dbReference type="NCBI Taxonomy" id="3024215"/>
    <lineage>
        <taxon>Bacteria</taxon>
        <taxon>Pseudomonadati</taxon>
        <taxon>Pseudomonadota</taxon>
        <taxon>Alphaproteobacteria</taxon>
        <taxon>Sphingomonadales</taxon>
        <taxon>Sphingomonadaceae</taxon>
        <taxon>Novosphingobium</taxon>
    </lineage>
</organism>
<dbReference type="Pfam" id="PF13456">
    <property type="entry name" value="RVT_3"/>
    <property type="match status" value="1"/>
</dbReference>
<sequence length="127" mass="13820">MANRARTKVFFDGGCRPNPGPIETAVMLRGQAHIRRDHGRGTHQDAEWLALIEALRWAQAEGLADFVLIGDALAVVRVASGLARPAAEVAHHLAAFRALAGEHVPPVRHVRRAQNLAGIALNRLHPR</sequence>
<dbReference type="Gene3D" id="3.30.420.10">
    <property type="entry name" value="Ribonuclease H-like superfamily/Ribonuclease H"/>
    <property type="match status" value="1"/>
</dbReference>
<dbReference type="SUPFAM" id="SSF53098">
    <property type="entry name" value="Ribonuclease H-like"/>
    <property type="match status" value="1"/>
</dbReference>
<dbReference type="EMBL" id="JAROCY010000004">
    <property type="protein sequence ID" value="MDF8332633.1"/>
    <property type="molecule type" value="Genomic_DNA"/>
</dbReference>
<reference evidence="2 3" key="1">
    <citation type="submission" date="2023-03" db="EMBL/GenBank/DDBJ databases">
        <title>Novosphingobium cyanobacteriorum sp. nov., isolated from a eutrophic reservoir during the Microcystis bloom period.</title>
        <authorList>
            <person name="Kang M."/>
            <person name="Le V."/>
            <person name="Ko S.-R."/>
            <person name="Lee S.-A."/>
            <person name="Ahn C.-Y."/>
        </authorList>
    </citation>
    <scope>NUCLEOTIDE SEQUENCE [LARGE SCALE GENOMIC DNA]</scope>
    <source>
        <strain evidence="2 3">HBC54</strain>
    </source>
</reference>
<keyword evidence="3" id="KW-1185">Reference proteome</keyword>
<dbReference type="RefSeq" id="WP_277275839.1">
    <property type="nucleotide sequence ID" value="NZ_JAROCY010000004.1"/>
</dbReference>
<dbReference type="PROSITE" id="PS50879">
    <property type="entry name" value="RNASE_H_1"/>
    <property type="match status" value="1"/>
</dbReference>
<feature type="domain" description="RNase H type-1" evidence="1">
    <location>
        <begin position="3"/>
        <end position="127"/>
    </location>
</feature>
<evidence type="ECO:0000313" key="2">
    <source>
        <dbReference type="EMBL" id="MDF8332633.1"/>
    </source>
</evidence>
<dbReference type="InterPro" id="IPR036397">
    <property type="entry name" value="RNaseH_sf"/>
</dbReference>
<evidence type="ECO:0000259" key="1">
    <source>
        <dbReference type="PROSITE" id="PS50879"/>
    </source>
</evidence>
<dbReference type="InterPro" id="IPR002156">
    <property type="entry name" value="RNaseH_domain"/>
</dbReference>
<dbReference type="InterPro" id="IPR012337">
    <property type="entry name" value="RNaseH-like_sf"/>
</dbReference>
<protein>
    <submittedName>
        <fullName evidence="2">Reverse transcriptase-like protein</fullName>
    </submittedName>
</protein>
<gene>
    <name evidence="2" type="ORF">POM99_05405</name>
</gene>
<dbReference type="Proteomes" id="UP001222770">
    <property type="component" value="Unassembled WGS sequence"/>
</dbReference>